<organism evidence="1 2">
    <name type="scientific">Thalassoglobus polymorphus</name>
    <dbReference type="NCBI Taxonomy" id="2527994"/>
    <lineage>
        <taxon>Bacteria</taxon>
        <taxon>Pseudomonadati</taxon>
        <taxon>Planctomycetota</taxon>
        <taxon>Planctomycetia</taxon>
        <taxon>Planctomycetales</taxon>
        <taxon>Planctomycetaceae</taxon>
        <taxon>Thalassoglobus</taxon>
    </lineage>
</organism>
<reference evidence="1 2" key="1">
    <citation type="submission" date="2019-02" db="EMBL/GenBank/DDBJ databases">
        <title>Deep-cultivation of Planctomycetes and their phenomic and genomic characterization uncovers novel biology.</title>
        <authorList>
            <person name="Wiegand S."/>
            <person name="Jogler M."/>
            <person name="Boedeker C."/>
            <person name="Pinto D."/>
            <person name="Vollmers J."/>
            <person name="Rivas-Marin E."/>
            <person name="Kohn T."/>
            <person name="Peeters S.H."/>
            <person name="Heuer A."/>
            <person name="Rast P."/>
            <person name="Oberbeckmann S."/>
            <person name="Bunk B."/>
            <person name="Jeske O."/>
            <person name="Meyerdierks A."/>
            <person name="Storesund J.E."/>
            <person name="Kallscheuer N."/>
            <person name="Luecker S."/>
            <person name="Lage O.M."/>
            <person name="Pohl T."/>
            <person name="Merkel B.J."/>
            <person name="Hornburger P."/>
            <person name="Mueller R.-W."/>
            <person name="Bruemmer F."/>
            <person name="Labrenz M."/>
            <person name="Spormann A.M."/>
            <person name="Op den Camp H."/>
            <person name="Overmann J."/>
            <person name="Amann R."/>
            <person name="Jetten M.S.M."/>
            <person name="Mascher T."/>
            <person name="Medema M.H."/>
            <person name="Devos D.P."/>
            <person name="Kaster A.-K."/>
            <person name="Ovreas L."/>
            <person name="Rohde M."/>
            <person name="Galperin M.Y."/>
            <person name="Jogler C."/>
        </authorList>
    </citation>
    <scope>NUCLEOTIDE SEQUENCE [LARGE SCALE GENOMIC DNA]</scope>
    <source>
        <strain evidence="1 2">Mal48</strain>
    </source>
</reference>
<evidence type="ECO:0000313" key="2">
    <source>
        <dbReference type="Proteomes" id="UP000315724"/>
    </source>
</evidence>
<gene>
    <name evidence="1" type="ORF">Mal48_43590</name>
</gene>
<name>A0A517QTW3_9PLAN</name>
<dbReference type="EMBL" id="CP036267">
    <property type="protein sequence ID" value="QDT35084.1"/>
    <property type="molecule type" value="Genomic_DNA"/>
</dbReference>
<proteinExistence type="predicted"/>
<dbReference type="Proteomes" id="UP000315724">
    <property type="component" value="Chromosome"/>
</dbReference>
<evidence type="ECO:0000313" key="1">
    <source>
        <dbReference type="EMBL" id="QDT35084.1"/>
    </source>
</evidence>
<dbReference type="AlphaFoldDB" id="A0A517QTW3"/>
<dbReference type="KEGG" id="tpol:Mal48_43590"/>
<sequence length="86" mass="9566">MSQTIASPSVVLRVSLPSHNEMPKSVSLLPNFDSIKEHLSTKPLKRPGRMTVQRVVTNEELLILADASPVPKEWLDGEEECPFEAI</sequence>
<accession>A0A517QTW3</accession>
<keyword evidence="2" id="KW-1185">Reference proteome</keyword>
<dbReference type="RefSeq" id="WP_145204072.1">
    <property type="nucleotide sequence ID" value="NZ_CP036267.1"/>
</dbReference>
<protein>
    <submittedName>
        <fullName evidence="1">Uncharacterized protein</fullName>
    </submittedName>
</protein>